<dbReference type="GO" id="GO:0005634">
    <property type="term" value="C:nucleus"/>
    <property type="evidence" value="ECO:0007669"/>
    <property type="project" value="InterPro"/>
</dbReference>
<evidence type="ECO:0000313" key="6">
    <source>
        <dbReference type="EnsemblMetazoa" id="GBRI006373-PA"/>
    </source>
</evidence>
<accession>A0A1A9W4U3</accession>
<name>A0A1A9W4U3_9MUSC</name>
<evidence type="ECO:0000256" key="2">
    <source>
        <dbReference type="ARBA" id="ARBA00012489"/>
    </source>
</evidence>
<dbReference type="STRING" id="37001.A0A1A9W4U3"/>
<keyword evidence="4" id="KW-0159">Chromosome partition</keyword>
<dbReference type="InterPro" id="IPR005314">
    <property type="entry name" value="Peptidase_C50"/>
</dbReference>
<dbReference type="VEuPathDB" id="VectorBase:GBRI006373"/>
<keyword evidence="3" id="KW-0378">Hydrolase</keyword>
<dbReference type="GO" id="GO:0006508">
    <property type="term" value="P:proteolysis"/>
    <property type="evidence" value="ECO:0007669"/>
    <property type="project" value="InterPro"/>
</dbReference>
<dbReference type="PANTHER" id="PTHR12792:SF0">
    <property type="entry name" value="SEPARIN"/>
    <property type="match status" value="1"/>
</dbReference>
<protein>
    <recommendedName>
        <fullName evidence="2">separase</fullName>
        <ecNumber evidence="2">3.4.22.49</ecNumber>
    </recommendedName>
</protein>
<dbReference type="PROSITE" id="PS51700">
    <property type="entry name" value="SEPARIN"/>
    <property type="match status" value="1"/>
</dbReference>
<dbReference type="GO" id="GO:0072686">
    <property type="term" value="C:mitotic spindle"/>
    <property type="evidence" value="ECO:0007669"/>
    <property type="project" value="TreeGrafter"/>
</dbReference>
<evidence type="ECO:0000313" key="7">
    <source>
        <dbReference type="Proteomes" id="UP000091820"/>
    </source>
</evidence>
<dbReference type="Proteomes" id="UP000091820">
    <property type="component" value="Unassembled WGS sequence"/>
</dbReference>
<dbReference type="EC" id="3.4.22.49" evidence="2"/>
<evidence type="ECO:0000256" key="4">
    <source>
        <dbReference type="ARBA" id="ARBA00022829"/>
    </source>
</evidence>
<comment type="catalytic activity">
    <reaction evidence="1">
        <text>All bonds known to be hydrolyzed by this endopeptidase have arginine in P1 and an acidic residue in P4. P6 is often occupied by an acidic residue or by a hydroxy-amino-acid residue, the phosphorylation of which enhances cleavage.</text>
        <dbReference type="EC" id="3.4.22.49"/>
    </reaction>
</comment>
<dbReference type="Pfam" id="PF03568">
    <property type="entry name" value="Separin_C"/>
    <property type="match status" value="1"/>
</dbReference>
<dbReference type="GO" id="GO:0005737">
    <property type="term" value="C:cytoplasm"/>
    <property type="evidence" value="ECO:0007669"/>
    <property type="project" value="TreeGrafter"/>
</dbReference>
<feature type="domain" description="Peptidase C50" evidence="5">
    <location>
        <begin position="416"/>
        <end position="512"/>
    </location>
</feature>
<sequence>MSREILEYINRDGVLTNIGPNAREILLQQAEKEFNRGNMEDSIFHQIRLLYQSSQERYRPRSFAKDDSKPKTMSADEFLAQMNADEKSDLPNNALIQYALKSFKENGSDVADLVDACDIFKDIFDPSEGIKKIQDICKQMPEEWAVLQLCKGPITVTSYSKYPKIHESDAAIYVTILRHVRTCDYSKPICLRFNGVDQKELFEKFASIVVRFKKCVQVDPKEFSTTEAKQYYWKLLNELNSFIALAVADLKSFLFPWNFLFMGISRDAFTPCNNLHELWQNIDTFCDQHKWNDQSRVLLSLAASNACSLTDLQIESVCMFFTDDSKQQTMACELLQQIREQQQQKTATIDLTKNEDDKIFKCFPCILIVDESLDHFYWEELNVFQEFTRVNSLQSLWRLCCHYRKNIQQGYVKVNITDGACLINPENNLPKMELRMSTFFDYWLQHWKKIVGRKPTNEEFFKDLFTHSCYVYAGHGSGLQYVSGRNISKHLLNSVVFLFGCDSSRLHTNGLYSELIGAHLYYHAAMCPAVVGTIMAGLDSNMDRVATEILSRWIAPNSGNVLPWAEIEIISWMKKGIIKPAAVRSPKCSKSSQSQSPRTSTAYNMGSLCAILACIHQRAGESKFYNTVPYVCRGLPVWNCHVEPLPLK</sequence>
<dbReference type="EnsemblMetazoa" id="GBRI006373-RA">
    <property type="protein sequence ID" value="GBRI006373-PA"/>
    <property type="gene ID" value="GBRI006373"/>
</dbReference>
<reference evidence="6" key="2">
    <citation type="submission" date="2020-05" db="UniProtKB">
        <authorList>
            <consortium name="EnsemblMetazoa"/>
        </authorList>
    </citation>
    <scope>IDENTIFICATION</scope>
    <source>
        <strain evidence="6">IAEA</strain>
    </source>
</reference>
<proteinExistence type="predicted"/>
<reference evidence="7" key="1">
    <citation type="submission" date="2014-03" db="EMBL/GenBank/DDBJ databases">
        <authorList>
            <person name="Aksoy S."/>
            <person name="Warren W."/>
            <person name="Wilson R.K."/>
        </authorList>
    </citation>
    <scope>NUCLEOTIDE SEQUENCE [LARGE SCALE GENOMIC DNA]</scope>
    <source>
        <strain evidence="7">IAEA</strain>
    </source>
</reference>
<dbReference type="PANTHER" id="PTHR12792">
    <property type="entry name" value="EXTRA SPINDLE POLES 1-RELATED"/>
    <property type="match status" value="1"/>
</dbReference>
<evidence type="ECO:0000259" key="5">
    <source>
        <dbReference type="PROSITE" id="PS51700"/>
    </source>
</evidence>
<evidence type="ECO:0000256" key="3">
    <source>
        <dbReference type="ARBA" id="ARBA00022801"/>
    </source>
</evidence>
<dbReference type="GO" id="GO:0051307">
    <property type="term" value="P:meiotic chromosome separation"/>
    <property type="evidence" value="ECO:0007669"/>
    <property type="project" value="TreeGrafter"/>
</dbReference>
<dbReference type="GO" id="GO:0004197">
    <property type="term" value="F:cysteine-type endopeptidase activity"/>
    <property type="evidence" value="ECO:0007669"/>
    <property type="project" value="InterPro"/>
</dbReference>
<keyword evidence="7" id="KW-1185">Reference proteome</keyword>
<organism evidence="6 7">
    <name type="scientific">Glossina brevipalpis</name>
    <dbReference type="NCBI Taxonomy" id="37001"/>
    <lineage>
        <taxon>Eukaryota</taxon>
        <taxon>Metazoa</taxon>
        <taxon>Ecdysozoa</taxon>
        <taxon>Arthropoda</taxon>
        <taxon>Hexapoda</taxon>
        <taxon>Insecta</taxon>
        <taxon>Pterygota</taxon>
        <taxon>Neoptera</taxon>
        <taxon>Endopterygota</taxon>
        <taxon>Diptera</taxon>
        <taxon>Brachycera</taxon>
        <taxon>Muscomorpha</taxon>
        <taxon>Hippoboscoidea</taxon>
        <taxon>Glossinidae</taxon>
        <taxon>Glossina</taxon>
    </lineage>
</organism>
<dbReference type="AlphaFoldDB" id="A0A1A9W4U3"/>
<evidence type="ECO:0000256" key="1">
    <source>
        <dbReference type="ARBA" id="ARBA00000451"/>
    </source>
</evidence>
<dbReference type="InterPro" id="IPR030397">
    <property type="entry name" value="SEPARIN_core_dom"/>
</dbReference>